<feature type="transmembrane region" description="Helical" evidence="1">
    <location>
        <begin position="121"/>
        <end position="139"/>
    </location>
</feature>
<evidence type="ECO:0000313" key="3">
    <source>
        <dbReference type="Proteomes" id="UP000679848"/>
    </source>
</evidence>
<protein>
    <submittedName>
        <fullName evidence="2">Uncharacterized protein</fullName>
    </submittedName>
</protein>
<sequence>MKRGHLMTGIVYVAVGILLLALSSLTEGRLGSLLFAFGFAGAVPGAVMIGKYVYWTSPRNRERYAERVEQERIDLQDELNQKLSDRSGRCAYLIGLAVLSVSIVAFSVLDALGVLNSRLLVGYLGAFMLLEVILGQVIFRRLRRKYEE</sequence>
<keyword evidence="3" id="KW-1185">Reference proteome</keyword>
<feature type="transmembrane region" description="Helical" evidence="1">
    <location>
        <begin position="32"/>
        <end position="54"/>
    </location>
</feature>
<keyword evidence="1" id="KW-1133">Transmembrane helix</keyword>
<dbReference type="Proteomes" id="UP000679848">
    <property type="component" value="Plasmid pMM59_01"/>
</dbReference>
<keyword evidence="2" id="KW-0614">Plasmid</keyword>
<gene>
    <name evidence="2" type="ORF">MM59RIKEN_34150</name>
</gene>
<feature type="transmembrane region" description="Helical" evidence="1">
    <location>
        <begin position="7"/>
        <end position="26"/>
    </location>
</feature>
<accession>A0A830QT83</accession>
<proteinExistence type="predicted"/>
<dbReference type="EMBL" id="AP023421">
    <property type="protein sequence ID" value="BCK86096.1"/>
    <property type="molecule type" value="Genomic_DNA"/>
</dbReference>
<geneLocation type="plasmid" evidence="2 3">
    <name>pMM59_01</name>
</geneLocation>
<evidence type="ECO:0000313" key="2">
    <source>
        <dbReference type="EMBL" id="BCK86096.1"/>
    </source>
</evidence>
<dbReference type="KEGG" id="pfaa:MM59RIKEN_34150"/>
<reference evidence="2" key="1">
    <citation type="submission" date="2020-09" db="EMBL/GenBank/DDBJ databases">
        <title>New species isolated from human feces.</title>
        <authorList>
            <person name="Kitahara M."/>
            <person name="Shigeno Y."/>
            <person name="Shime M."/>
            <person name="Matsumoto Y."/>
            <person name="Nakamura S."/>
            <person name="Motooka D."/>
            <person name="Fukuoka S."/>
            <person name="Nishikawa H."/>
            <person name="Benno Y."/>
        </authorList>
    </citation>
    <scope>NUCLEOTIDE SEQUENCE</scope>
    <source>
        <strain evidence="2">MM59</strain>
        <plasmid evidence="2">pMM59_01</plasmid>
    </source>
</reference>
<dbReference type="RefSeq" id="WP_187031065.1">
    <property type="nucleotide sequence ID" value="NZ_AP023421.1"/>
</dbReference>
<name>A0A830QT83_9FIRM</name>
<evidence type="ECO:0000256" key="1">
    <source>
        <dbReference type="SAM" id="Phobius"/>
    </source>
</evidence>
<feature type="transmembrane region" description="Helical" evidence="1">
    <location>
        <begin position="90"/>
        <end position="109"/>
    </location>
</feature>
<dbReference type="AlphaFoldDB" id="A0A830QT83"/>
<organism evidence="2 3">
    <name type="scientific">Pusillibacter faecalis</name>
    <dbReference type="NCBI Taxonomy" id="2714358"/>
    <lineage>
        <taxon>Bacteria</taxon>
        <taxon>Bacillati</taxon>
        <taxon>Bacillota</taxon>
        <taxon>Clostridia</taxon>
        <taxon>Eubacteriales</taxon>
        <taxon>Oscillospiraceae</taxon>
        <taxon>Pusillibacter</taxon>
    </lineage>
</organism>
<keyword evidence="1" id="KW-0472">Membrane</keyword>
<keyword evidence="1" id="KW-0812">Transmembrane</keyword>